<evidence type="ECO:0000313" key="8">
    <source>
        <dbReference type="EMBL" id="SFN08312.1"/>
    </source>
</evidence>
<dbReference type="PANTHER" id="PTHR46383">
    <property type="entry name" value="ASPARTATE AMINOTRANSFERASE"/>
    <property type="match status" value="1"/>
</dbReference>
<protein>
    <recommendedName>
        <fullName evidence="6">Aminotransferase</fullName>
        <ecNumber evidence="6">2.6.1.-</ecNumber>
    </recommendedName>
</protein>
<evidence type="ECO:0000259" key="7">
    <source>
        <dbReference type="Pfam" id="PF00155"/>
    </source>
</evidence>
<dbReference type="SUPFAM" id="SSF53383">
    <property type="entry name" value="PLP-dependent transferases"/>
    <property type="match status" value="1"/>
</dbReference>
<keyword evidence="9" id="KW-1185">Reference proteome</keyword>
<gene>
    <name evidence="8" type="ORF">SAMN05216207_1007175</name>
</gene>
<dbReference type="Proteomes" id="UP000199614">
    <property type="component" value="Unassembled WGS sequence"/>
</dbReference>
<dbReference type="GO" id="GO:0006520">
    <property type="term" value="P:amino acid metabolic process"/>
    <property type="evidence" value="ECO:0007669"/>
    <property type="project" value="InterPro"/>
</dbReference>
<dbReference type="PANTHER" id="PTHR46383:SF1">
    <property type="entry name" value="ASPARTATE AMINOTRANSFERASE"/>
    <property type="match status" value="1"/>
</dbReference>
<dbReference type="RefSeq" id="WP_245773419.1">
    <property type="nucleotide sequence ID" value="NZ_FOUY01000007.1"/>
</dbReference>
<dbReference type="EC" id="2.6.1.-" evidence="6"/>
<evidence type="ECO:0000256" key="3">
    <source>
        <dbReference type="ARBA" id="ARBA00022576"/>
    </source>
</evidence>
<dbReference type="EMBL" id="FOUY01000007">
    <property type="protein sequence ID" value="SFN08312.1"/>
    <property type="molecule type" value="Genomic_DNA"/>
</dbReference>
<dbReference type="CDD" id="cd00609">
    <property type="entry name" value="AAT_like"/>
    <property type="match status" value="1"/>
</dbReference>
<proteinExistence type="inferred from homology"/>
<feature type="domain" description="Aminotransferase class I/classII large" evidence="7">
    <location>
        <begin position="35"/>
        <end position="382"/>
    </location>
</feature>
<evidence type="ECO:0000256" key="6">
    <source>
        <dbReference type="RuleBase" id="RU000481"/>
    </source>
</evidence>
<dbReference type="InterPro" id="IPR015421">
    <property type="entry name" value="PyrdxlP-dep_Trfase_major"/>
</dbReference>
<dbReference type="InterPro" id="IPR004838">
    <property type="entry name" value="NHTrfase_class1_PyrdxlP-BS"/>
</dbReference>
<dbReference type="InterPro" id="IPR004839">
    <property type="entry name" value="Aminotransferase_I/II_large"/>
</dbReference>
<dbReference type="InterPro" id="IPR050596">
    <property type="entry name" value="AspAT/PAT-like"/>
</dbReference>
<keyword evidence="3 6" id="KW-0032">Aminotransferase</keyword>
<organism evidence="8 9">
    <name type="scientific">Pseudonocardia ammonioxydans</name>
    <dbReference type="NCBI Taxonomy" id="260086"/>
    <lineage>
        <taxon>Bacteria</taxon>
        <taxon>Bacillati</taxon>
        <taxon>Actinomycetota</taxon>
        <taxon>Actinomycetes</taxon>
        <taxon>Pseudonocardiales</taxon>
        <taxon>Pseudonocardiaceae</taxon>
        <taxon>Pseudonocardia</taxon>
    </lineage>
</organism>
<evidence type="ECO:0000256" key="5">
    <source>
        <dbReference type="ARBA" id="ARBA00022898"/>
    </source>
</evidence>
<evidence type="ECO:0000313" key="9">
    <source>
        <dbReference type="Proteomes" id="UP000199614"/>
    </source>
</evidence>
<accession>A0A1I4W498</accession>
<sequence>MRLDPTTAAGIDSPIGAALALAAQRDPARDADHPLLDLSQAAPPYPPAPEVVERLVEVARDPAASGYAPVPGIAPLRRAIAEELCRDYAGGIAPDDVAVTAGCNQAFAVVADALAGPGDEVVLPLPYYFNHDMWLRMRGVAPVYLEPDADLVPRAADAEALITPRTRAIVLVTPGNPSGVVVPPTEIVAFAELARRHDIALIVDETYRSFRDAGTEPPHPLFADPAWRSTLVSLHSYSKDLALPGHRVGSVVAAPELIRQVLKLLDCVAICAPRLGQEAALTGLTRAREWRDARVTEIARRRQWLGAALAERPGGFEVVSLGAFFAWVRHPFEGRPTLDVVRDLVLEHDTLVIPGTAFLPDDRRMLRVSVGRVDEPAAATLAGRLAAAGRRVTAGS</sequence>
<dbReference type="PRINTS" id="PR00753">
    <property type="entry name" value="ACCSYNTHASE"/>
</dbReference>
<dbReference type="InterPro" id="IPR015424">
    <property type="entry name" value="PyrdxlP-dep_Trfase"/>
</dbReference>
<keyword evidence="5" id="KW-0663">Pyridoxal phosphate</keyword>
<dbReference type="NCBIfam" id="NF005732">
    <property type="entry name" value="PRK07550.1"/>
    <property type="match status" value="1"/>
</dbReference>
<evidence type="ECO:0000256" key="4">
    <source>
        <dbReference type="ARBA" id="ARBA00022679"/>
    </source>
</evidence>
<dbReference type="PROSITE" id="PS00105">
    <property type="entry name" value="AA_TRANSFER_CLASS_1"/>
    <property type="match status" value="1"/>
</dbReference>
<dbReference type="GO" id="GO:0008483">
    <property type="term" value="F:transaminase activity"/>
    <property type="evidence" value="ECO:0007669"/>
    <property type="project" value="UniProtKB-KW"/>
</dbReference>
<comment type="similarity">
    <text evidence="2 6">Belongs to the class-I pyridoxal-phosphate-dependent aminotransferase family.</text>
</comment>
<name>A0A1I4W498_PSUAM</name>
<dbReference type="Gene3D" id="3.40.640.10">
    <property type="entry name" value="Type I PLP-dependent aspartate aminotransferase-like (Major domain)"/>
    <property type="match status" value="1"/>
</dbReference>
<dbReference type="GO" id="GO:0030170">
    <property type="term" value="F:pyridoxal phosphate binding"/>
    <property type="evidence" value="ECO:0007669"/>
    <property type="project" value="InterPro"/>
</dbReference>
<comment type="cofactor">
    <cofactor evidence="1 6">
        <name>pyridoxal 5'-phosphate</name>
        <dbReference type="ChEBI" id="CHEBI:597326"/>
    </cofactor>
</comment>
<evidence type="ECO:0000256" key="2">
    <source>
        <dbReference type="ARBA" id="ARBA00007441"/>
    </source>
</evidence>
<dbReference type="STRING" id="260086.SAMN05216207_1007175"/>
<evidence type="ECO:0000256" key="1">
    <source>
        <dbReference type="ARBA" id="ARBA00001933"/>
    </source>
</evidence>
<dbReference type="AlphaFoldDB" id="A0A1I4W498"/>
<reference evidence="8 9" key="1">
    <citation type="submission" date="2016-10" db="EMBL/GenBank/DDBJ databases">
        <authorList>
            <person name="de Groot N.N."/>
        </authorList>
    </citation>
    <scope>NUCLEOTIDE SEQUENCE [LARGE SCALE GENOMIC DNA]</scope>
    <source>
        <strain evidence="8 9">CGMCC 4.1877</strain>
    </source>
</reference>
<dbReference type="Pfam" id="PF00155">
    <property type="entry name" value="Aminotran_1_2"/>
    <property type="match status" value="1"/>
</dbReference>
<keyword evidence="4 6" id="KW-0808">Transferase</keyword>